<feature type="domain" description="RagB/SusD" evidence="6">
    <location>
        <begin position="332"/>
        <end position="466"/>
    </location>
</feature>
<evidence type="ECO:0000313" key="8">
    <source>
        <dbReference type="EMBL" id="ORL46131.1"/>
    </source>
</evidence>
<dbReference type="InterPro" id="IPR012944">
    <property type="entry name" value="SusD_RagB_dom"/>
</dbReference>
<dbReference type="OrthoDB" id="621570at2"/>
<dbReference type="GO" id="GO:0009279">
    <property type="term" value="C:cell outer membrane"/>
    <property type="evidence" value="ECO:0007669"/>
    <property type="project" value="UniProtKB-SubCell"/>
</dbReference>
<dbReference type="Pfam" id="PF07980">
    <property type="entry name" value="SusD_RagB"/>
    <property type="match status" value="1"/>
</dbReference>
<evidence type="ECO:0000259" key="7">
    <source>
        <dbReference type="Pfam" id="PF14322"/>
    </source>
</evidence>
<keyword evidence="5" id="KW-0998">Cell outer membrane</keyword>
<dbReference type="AlphaFoldDB" id="A0A1Y1T504"/>
<keyword evidence="9" id="KW-1185">Reference proteome</keyword>
<name>A0A1Y1T504_9FLAO</name>
<evidence type="ECO:0000256" key="5">
    <source>
        <dbReference type="ARBA" id="ARBA00023237"/>
    </source>
</evidence>
<dbReference type="InterPro" id="IPR011990">
    <property type="entry name" value="TPR-like_helical_dom_sf"/>
</dbReference>
<reference evidence="8 9" key="1">
    <citation type="submission" date="2013-04" db="EMBL/GenBank/DDBJ databases">
        <title>Zunongwangia sp. 22II14-10F7 Genome Sequencing.</title>
        <authorList>
            <person name="Lai Q."/>
            <person name="Shao Z."/>
        </authorList>
    </citation>
    <scope>NUCLEOTIDE SEQUENCE [LARGE SCALE GENOMIC DNA]</scope>
    <source>
        <strain evidence="8 9">22II14-10F7</strain>
    </source>
</reference>
<comment type="subcellular location">
    <subcellularLocation>
        <location evidence="1">Cell outer membrane</location>
    </subcellularLocation>
</comment>
<dbReference type="Proteomes" id="UP000192746">
    <property type="component" value="Unassembled WGS sequence"/>
</dbReference>
<evidence type="ECO:0000259" key="6">
    <source>
        <dbReference type="Pfam" id="PF07980"/>
    </source>
</evidence>
<evidence type="ECO:0000256" key="1">
    <source>
        <dbReference type="ARBA" id="ARBA00004442"/>
    </source>
</evidence>
<comment type="similarity">
    <text evidence="2">Belongs to the SusD family.</text>
</comment>
<accession>A0A1Y1T504</accession>
<evidence type="ECO:0000256" key="3">
    <source>
        <dbReference type="ARBA" id="ARBA00022729"/>
    </source>
</evidence>
<keyword evidence="4" id="KW-0472">Membrane</keyword>
<gene>
    <name evidence="8" type="ORF">IIF7_06156</name>
</gene>
<dbReference type="Pfam" id="PF14322">
    <property type="entry name" value="SusD-like_3"/>
    <property type="match status" value="1"/>
</dbReference>
<evidence type="ECO:0000313" key="9">
    <source>
        <dbReference type="Proteomes" id="UP000192746"/>
    </source>
</evidence>
<dbReference type="STRING" id="1185767.IIF7_06156"/>
<protein>
    <submittedName>
        <fullName evidence="8">SusD/RagB family protein</fullName>
    </submittedName>
</protein>
<dbReference type="Gene3D" id="1.25.40.390">
    <property type="match status" value="1"/>
</dbReference>
<keyword evidence="3" id="KW-0732">Signal</keyword>
<dbReference type="SUPFAM" id="SSF48452">
    <property type="entry name" value="TPR-like"/>
    <property type="match status" value="1"/>
</dbReference>
<dbReference type="PROSITE" id="PS51257">
    <property type="entry name" value="PROKAR_LIPOPROTEIN"/>
    <property type="match status" value="1"/>
</dbReference>
<dbReference type="RefSeq" id="WP_084840811.1">
    <property type="nucleotide sequence ID" value="NZ_ARYN01000005.1"/>
</dbReference>
<proteinExistence type="inferred from homology"/>
<feature type="domain" description="SusD-like N-terminal" evidence="7">
    <location>
        <begin position="25"/>
        <end position="227"/>
    </location>
</feature>
<sequence length="466" mass="54055">MKINLYIKNILTLSAVLFLVSCEDFVEVAPPDNKLVREEVFRNENTVISAMNGIYNQLFLASYINGSSSSITYLTALSADNIKNIRTTNLDRLQFEENEIIPDNEYNYNLWSSAYNSIYLVNSFLEGLSEATEIDEELRLRLEGESRFIRAFTYFYLVNLYGEVPLILSSDYTNNALASRTEKEQIYNQILDDLLMSAELLTDTDPREERIQVDVFTVKAFLARFYLYQEQWELASQLSSEVIANTQDFELLENLDEVFLANSKEAIWQLSPIGRGGNTQTNEGNLFIHSTLLPFFVSNAIEDDFFQGFTNDDLRLLHWIGYNESLQEFFVYKYKIWNSGDFPITEYSMVLRLAEQYLIRAESRLHTNNRNGAIADLDIIRQRAGLDLIADINPNINDSEVLEIIMAERRKELFAEWGHRWFDLKRTDKATDILGTHSQWEETDLLFPIPSQERMKNPNLSQNLGY</sequence>
<comment type="caution">
    <text evidence="8">The sequence shown here is derived from an EMBL/GenBank/DDBJ whole genome shotgun (WGS) entry which is preliminary data.</text>
</comment>
<dbReference type="InterPro" id="IPR033985">
    <property type="entry name" value="SusD-like_N"/>
</dbReference>
<dbReference type="CDD" id="cd08977">
    <property type="entry name" value="SusD"/>
    <property type="match status" value="1"/>
</dbReference>
<dbReference type="EMBL" id="ARYN01000005">
    <property type="protein sequence ID" value="ORL46131.1"/>
    <property type="molecule type" value="Genomic_DNA"/>
</dbReference>
<organism evidence="8 9">
    <name type="scientific">Zunongwangia atlantica 22II14-10F7</name>
    <dbReference type="NCBI Taxonomy" id="1185767"/>
    <lineage>
        <taxon>Bacteria</taxon>
        <taxon>Pseudomonadati</taxon>
        <taxon>Bacteroidota</taxon>
        <taxon>Flavobacteriia</taxon>
        <taxon>Flavobacteriales</taxon>
        <taxon>Flavobacteriaceae</taxon>
        <taxon>Zunongwangia</taxon>
    </lineage>
</organism>
<evidence type="ECO:0000256" key="4">
    <source>
        <dbReference type="ARBA" id="ARBA00023136"/>
    </source>
</evidence>
<evidence type="ECO:0000256" key="2">
    <source>
        <dbReference type="ARBA" id="ARBA00006275"/>
    </source>
</evidence>